<dbReference type="PANTHER" id="PTHR36857">
    <property type="entry name" value="SPERMATOGENESIS-ASSOCIATED PROTEIN 25"/>
    <property type="match status" value="1"/>
</dbReference>
<dbReference type="OrthoDB" id="9038306at2759"/>
<dbReference type="CTD" id="128497"/>
<dbReference type="InterPro" id="IPR029192">
    <property type="entry name" value="SPATA25"/>
</dbReference>
<organism evidence="2 3">
    <name type="scientific">Podarcis muralis</name>
    <name type="common">Wall lizard</name>
    <name type="synonym">Lacerta muralis</name>
    <dbReference type="NCBI Taxonomy" id="64176"/>
    <lineage>
        <taxon>Eukaryota</taxon>
        <taxon>Metazoa</taxon>
        <taxon>Chordata</taxon>
        <taxon>Craniata</taxon>
        <taxon>Vertebrata</taxon>
        <taxon>Euteleostomi</taxon>
        <taxon>Lepidosauria</taxon>
        <taxon>Squamata</taxon>
        <taxon>Bifurcata</taxon>
        <taxon>Unidentata</taxon>
        <taxon>Episquamata</taxon>
        <taxon>Laterata</taxon>
        <taxon>Lacertibaenia</taxon>
        <taxon>Lacertidae</taxon>
        <taxon>Podarcis</taxon>
    </lineage>
</organism>
<reference evidence="2" key="3">
    <citation type="submission" date="2025-09" db="UniProtKB">
        <authorList>
            <consortium name="Ensembl"/>
        </authorList>
    </citation>
    <scope>IDENTIFICATION</scope>
</reference>
<dbReference type="Ensembl" id="ENSPMRT00000012005.1">
    <property type="protein sequence ID" value="ENSPMRP00000011237.1"/>
    <property type="gene ID" value="ENSPMRG00000007513.1"/>
</dbReference>
<reference evidence="2" key="2">
    <citation type="submission" date="2025-08" db="UniProtKB">
        <authorList>
            <consortium name="Ensembl"/>
        </authorList>
    </citation>
    <scope>IDENTIFICATION</scope>
</reference>
<feature type="region of interest" description="Disordered" evidence="1">
    <location>
        <begin position="1"/>
        <end position="24"/>
    </location>
</feature>
<evidence type="ECO:0000313" key="2">
    <source>
        <dbReference type="Ensembl" id="ENSPMRP00000011237.1"/>
    </source>
</evidence>
<evidence type="ECO:0000313" key="3">
    <source>
        <dbReference type="Proteomes" id="UP000472272"/>
    </source>
</evidence>
<dbReference type="PANTHER" id="PTHR36857:SF1">
    <property type="entry name" value="SPERMATOGENESIS-ASSOCIATED PROTEIN 25"/>
    <property type="match status" value="1"/>
</dbReference>
<dbReference type="AlphaFoldDB" id="A0A670IIU1"/>
<proteinExistence type="predicted"/>
<dbReference type="Pfam" id="PF15218">
    <property type="entry name" value="SPATA25"/>
    <property type="match status" value="1"/>
</dbReference>
<gene>
    <name evidence="2" type="primary">SPATA25</name>
</gene>
<dbReference type="OMA" id="DMVHAAQ"/>
<dbReference type="GeneID" id="114599964"/>
<feature type="region of interest" description="Disordered" evidence="1">
    <location>
        <begin position="34"/>
        <end position="53"/>
    </location>
</feature>
<evidence type="ECO:0000256" key="1">
    <source>
        <dbReference type="SAM" id="MobiDB-lite"/>
    </source>
</evidence>
<dbReference type="GO" id="GO:0007283">
    <property type="term" value="P:spermatogenesis"/>
    <property type="evidence" value="ECO:0007669"/>
    <property type="project" value="TreeGrafter"/>
</dbReference>
<name>A0A670IIU1_PODMU</name>
<dbReference type="KEGG" id="pmua:114599964"/>
<dbReference type="Proteomes" id="UP000472272">
    <property type="component" value="Chromosome 6"/>
</dbReference>
<keyword evidence="3" id="KW-1185">Reference proteome</keyword>
<dbReference type="RefSeq" id="XP_028591639.1">
    <property type="nucleotide sequence ID" value="XM_028735806.1"/>
</dbReference>
<sequence length="256" mass="27669">MAPSGPSSLYPGMPREAPASGGLSSAIGLLRRKLQAKEGAPHQLSGPQLLQDPDAKPPCGGACWSPGTPGQGTPERWEPHRGLCCRKLCPQGPDREYPAEQTGDRWLFLSSVPPPLPLSQPPKDFASSGGDFALARWGFLPSGVFLMSAKFGKDREAQPPLHLPPNICILTLAMMIAGIPTVPVPGVREEDMVHAAQCFVAENLEPGNAQGEAAQRRRRRWAAMQRLGPSCKRGDKQRKRAAHRSLLPLFLAQLEK</sequence>
<accession>A0A670IIU1</accession>
<reference evidence="2 3" key="1">
    <citation type="journal article" date="2019" name="Proc. Natl. Acad. Sci. U.S.A.">
        <title>Regulatory changes in pterin and carotenoid genes underlie balanced color polymorphisms in the wall lizard.</title>
        <authorList>
            <person name="Andrade P."/>
            <person name="Pinho C."/>
            <person name="Perez I de Lanuza G."/>
            <person name="Afonso S."/>
            <person name="Brejcha J."/>
            <person name="Rubin C.J."/>
            <person name="Wallerman O."/>
            <person name="Pereira P."/>
            <person name="Sabatino S.J."/>
            <person name="Bellati A."/>
            <person name="Pellitteri-Rosa D."/>
            <person name="Bosakova Z."/>
            <person name="Bunikis I."/>
            <person name="Carretero M.A."/>
            <person name="Feiner N."/>
            <person name="Marsik P."/>
            <person name="Pauperio F."/>
            <person name="Salvi D."/>
            <person name="Soler L."/>
            <person name="While G.M."/>
            <person name="Uller T."/>
            <person name="Font E."/>
            <person name="Andersson L."/>
            <person name="Carneiro M."/>
        </authorList>
    </citation>
    <scope>NUCLEOTIDE SEQUENCE</scope>
</reference>
<protein>
    <submittedName>
        <fullName evidence="2">Spermatosis associated 25</fullName>
    </submittedName>
</protein>
<dbReference type="GeneTree" id="ENSGT00940000171665"/>